<keyword evidence="10 11" id="KW-0472">Membrane</keyword>
<evidence type="ECO:0000313" key="13">
    <source>
        <dbReference type="Proteomes" id="UP000002012"/>
    </source>
</evidence>
<dbReference type="RefSeq" id="WP_013011714.1">
    <property type="nucleotide sequence ID" value="NC_013943.1"/>
</dbReference>
<evidence type="ECO:0000256" key="2">
    <source>
        <dbReference type="ARBA" id="ARBA00006742"/>
    </source>
</evidence>
<keyword evidence="7" id="KW-0653">Protein transport</keyword>
<evidence type="ECO:0000256" key="1">
    <source>
        <dbReference type="ARBA" id="ARBA00004162"/>
    </source>
</evidence>
<dbReference type="GO" id="GO:0015031">
    <property type="term" value="P:protein transport"/>
    <property type="evidence" value="ECO:0007669"/>
    <property type="project" value="UniProtKB-KW"/>
</dbReference>
<dbReference type="AlphaFoldDB" id="D4H484"/>
<dbReference type="FunCoup" id="D4H484">
    <property type="interactions" value="243"/>
</dbReference>
<dbReference type="PRINTS" id="PR01853">
    <property type="entry name" value="YAJCTRNLCASE"/>
</dbReference>
<evidence type="ECO:0000256" key="4">
    <source>
        <dbReference type="ARBA" id="ARBA00022448"/>
    </source>
</evidence>
<evidence type="ECO:0000256" key="7">
    <source>
        <dbReference type="ARBA" id="ARBA00022927"/>
    </source>
</evidence>
<keyword evidence="4" id="KW-0813">Transport</keyword>
<dbReference type="NCBIfam" id="TIGR00739">
    <property type="entry name" value="yajC"/>
    <property type="match status" value="1"/>
</dbReference>
<evidence type="ECO:0000256" key="10">
    <source>
        <dbReference type="ARBA" id="ARBA00023136"/>
    </source>
</evidence>
<dbReference type="PANTHER" id="PTHR33909">
    <property type="entry name" value="SEC TRANSLOCON ACCESSORY COMPLEX SUBUNIT YAJC"/>
    <property type="match status" value="1"/>
</dbReference>
<evidence type="ECO:0000256" key="5">
    <source>
        <dbReference type="ARBA" id="ARBA00022475"/>
    </source>
</evidence>
<dbReference type="InParanoid" id="D4H484"/>
<evidence type="ECO:0000256" key="11">
    <source>
        <dbReference type="SAM" id="Phobius"/>
    </source>
</evidence>
<keyword evidence="13" id="KW-1185">Reference proteome</keyword>
<dbReference type="HOGENOM" id="CLU_116157_2_0_0"/>
<dbReference type="STRING" id="522772.Dacet_2452"/>
<evidence type="ECO:0000256" key="3">
    <source>
        <dbReference type="ARBA" id="ARBA00014962"/>
    </source>
</evidence>
<dbReference type="Proteomes" id="UP000002012">
    <property type="component" value="Chromosome"/>
</dbReference>
<reference evidence="12 13" key="1">
    <citation type="journal article" date="2010" name="Stand. Genomic Sci.">
        <title>Complete genome sequence of Denitrovibrio acetiphilus type strain (N2460).</title>
        <authorList>
            <person name="Kiss H."/>
            <person name="Lang E."/>
            <person name="Lapidus A."/>
            <person name="Copeland A."/>
            <person name="Nolan M."/>
            <person name="Glavina Del Rio T."/>
            <person name="Chen F."/>
            <person name="Lucas S."/>
            <person name="Tice H."/>
            <person name="Cheng J.F."/>
            <person name="Han C."/>
            <person name="Goodwin L."/>
            <person name="Pitluck S."/>
            <person name="Liolios K."/>
            <person name="Pati A."/>
            <person name="Ivanova N."/>
            <person name="Mavromatis K."/>
            <person name="Chen A."/>
            <person name="Palaniappan K."/>
            <person name="Land M."/>
            <person name="Hauser L."/>
            <person name="Chang Y.J."/>
            <person name="Jeffries C.D."/>
            <person name="Detter J.C."/>
            <person name="Brettin T."/>
            <person name="Spring S."/>
            <person name="Rohde M."/>
            <person name="Goker M."/>
            <person name="Woyke T."/>
            <person name="Bristow J."/>
            <person name="Eisen J.A."/>
            <person name="Markowitz V."/>
            <person name="Hugenholtz P."/>
            <person name="Kyrpides N.C."/>
            <person name="Klenk H.P."/>
        </authorList>
    </citation>
    <scope>NUCLEOTIDE SEQUENCE [LARGE SCALE GENOMIC DNA]</scope>
    <source>
        <strain evidence="13">DSM 12809 / NBRC 114555 / N2460</strain>
    </source>
</reference>
<keyword evidence="9" id="KW-0811">Translocation</keyword>
<dbReference type="eggNOG" id="COG1862">
    <property type="taxonomic scope" value="Bacteria"/>
</dbReference>
<keyword evidence="6 11" id="KW-0812">Transmembrane</keyword>
<feature type="transmembrane region" description="Helical" evidence="11">
    <location>
        <begin position="19"/>
        <end position="37"/>
    </location>
</feature>
<keyword evidence="8 11" id="KW-1133">Transmembrane helix</keyword>
<dbReference type="PaxDb" id="522772-Dacet_2452"/>
<gene>
    <name evidence="12" type="ordered locus">Dacet_2452</name>
</gene>
<keyword evidence="5" id="KW-1003">Cell membrane</keyword>
<evidence type="ECO:0000256" key="8">
    <source>
        <dbReference type="ARBA" id="ARBA00022989"/>
    </source>
</evidence>
<protein>
    <recommendedName>
        <fullName evidence="3">Sec translocon accessory complex subunit YajC</fullName>
    </recommendedName>
</protein>
<evidence type="ECO:0000313" key="12">
    <source>
        <dbReference type="EMBL" id="ADD69213.1"/>
    </source>
</evidence>
<proteinExistence type="inferred from homology"/>
<dbReference type="KEGG" id="dap:Dacet_2452"/>
<sequence length="110" mass="11727">MFNSIAHAADGAAAQGSPLAPFIPLILIFAIFYFLLIRPQQKKQKQHVAMLNSITAGDEIMTGGGMYGKVLKVIENNTFIVEIASGVTIKLAKNGIAQKVTPGTAPEETK</sequence>
<dbReference type="SMART" id="SM01323">
    <property type="entry name" value="YajC"/>
    <property type="match status" value="1"/>
</dbReference>
<dbReference type="Pfam" id="PF02699">
    <property type="entry name" value="YajC"/>
    <property type="match status" value="1"/>
</dbReference>
<dbReference type="PANTHER" id="PTHR33909:SF1">
    <property type="entry name" value="SEC TRANSLOCON ACCESSORY COMPLEX SUBUNIT YAJC"/>
    <property type="match status" value="1"/>
</dbReference>
<evidence type="ECO:0000256" key="6">
    <source>
        <dbReference type="ARBA" id="ARBA00022692"/>
    </source>
</evidence>
<comment type="subcellular location">
    <subcellularLocation>
        <location evidence="1">Cell membrane</location>
        <topology evidence="1">Single-pass membrane protein</topology>
    </subcellularLocation>
</comment>
<dbReference type="EMBL" id="CP001968">
    <property type="protein sequence ID" value="ADD69213.1"/>
    <property type="molecule type" value="Genomic_DNA"/>
</dbReference>
<dbReference type="OrthoDB" id="9811406at2"/>
<dbReference type="GO" id="GO:0005886">
    <property type="term" value="C:plasma membrane"/>
    <property type="evidence" value="ECO:0007669"/>
    <property type="project" value="UniProtKB-SubCell"/>
</dbReference>
<evidence type="ECO:0000256" key="9">
    <source>
        <dbReference type="ARBA" id="ARBA00023010"/>
    </source>
</evidence>
<dbReference type="InterPro" id="IPR003849">
    <property type="entry name" value="Preprotein_translocase_YajC"/>
</dbReference>
<accession>D4H484</accession>
<comment type="similarity">
    <text evidence="2">Belongs to the YajC family.</text>
</comment>
<organism evidence="12 13">
    <name type="scientific">Denitrovibrio acetiphilus (strain DSM 12809 / NBRC 114555 / N2460)</name>
    <dbReference type="NCBI Taxonomy" id="522772"/>
    <lineage>
        <taxon>Bacteria</taxon>
        <taxon>Pseudomonadati</taxon>
        <taxon>Deferribacterota</taxon>
        <taxon>Deferribacteres</taxon>
        <taxon>Deferribacterales</taxon>
        <taxon>Geovibrionaceae</taxon>
        <taxon>Denitrovibrio</taxon>
    </lineage>
</organism>
<name>D4H484_DENA2</name>